<dbReference type="InterPro" id="IPR003657">
    <property type="entry name" value="WRKY_dom"/>
</dbReference>
<feature type="domain" description="WRKY" evidence="7">
    <location>
        <begin position="321"/>
        <end position="387"/>
    </location>
</feature>
<evidence type="ECO:0000256" key="4">
    <source>
        <dbReference type="ARBA" id="ARBA00023163"/>
    </source>
</evidence>
<feature type="region of interest" description="Disordered" evidence="6">
    <location>
        <begin position="226"/>
        <end position="288"/>
    </location>
</feature>
<organism evidence="8 9">
    <name type="scientific">Ceratodon purpureus</name>
    <name type="common">Fire moss</name>
    <name type="synonym">Dicranum purpureum</name>
    <dbReference type="NCBI Taxonomy" id="3225"/>
    <lineage>
        <taxon>Eukaryota</taxon>
        <taxon>Viridiplantae</taxon>
        <taxon>Streptophyta</taxon>
        <taxon>Embryophyta</taxon>
        <taxon>Bryophyta</taxon>
        <taxon>Bryophytina</taxon>
        <taxon>Bryopsida</taxon>
        <taxon>Dicranidae</taxon>
        <taxon>Pseudoditrichales</taxon>
        <taxon>Ditrichaceae</taxon>
        <taxon>Ceratodon</taxon>
    </lineage>
</organism>
<dbReference type="Gene3D" id="2.20.25.80">
    <property type="entry name" value="WRKY domain"/>
    <property type="match status" value="1"/>
</dbReference>
<evidence type="ECO:0000256" key="5">
    <source>
        <dbReference type="ARBA" id="ARBA00023242"/>
    </source>
</evidence>
<dbReference type="InterPro" id="IPR036576">
    <property type="entry name" value="WRKY_dom_sf"/>
</dbReference>
<evidence type="ECO:0000256" key="3">
    <source>
        <dbReference type="ARBA" id="ARBA00023125"/>
    </source>
</evidence>
<comment type="caution">
    <text evidence="8">The sequence shown here is derived from an EMBL/GenBank/DDBJ whole genome shotgun (WGS) entry which is preliminary data.</text>
</comment>
<feature type="compositionally biased region" description="Pro residues" evidence="6">
    <location>
        <begin position="122"/>
        <end position="134"/>
    </location>
</feature>
<evidence type="ECO:0000256" key="2">
    <source>
        <dbReference type="ARBA" id="ARBA00023015"/>
    </source>
</evidence>
<evidence type="ECO:0000259" key="7">
    <source>
        <dbReference type="PROSITE" id="PS50811"/>
    </source>
</evidence>
<dbReference type="InterPro" id="IPR018872">
    <property type="entry name" value="Zn-cluster-dom"/>
</dbReference>
<dbReference type="AlphaFoldDB" id="A0A8T0IGZ6"/>
<dbReference type="InterPro" id="IPR044810">
    <property type="entry name" value="WRKY_plant"/>
</dbReference>
<dbReference type="GO" id="GO:0043565">
    <property type="term" value="F:sequence-specific DNA binding"/>
    <property type="evidence" value="ECO:0007669"/>
    <property type="project" value="InterPro"/>
</dbReference>
<comment type="subcellular location">
    <subcellularLocation>
        <location evidence="1">Nucleus</location>
    </subcellularLocation>
</comment>
<feature type="region of interest" description="Disordered" evidence="6">
    <location>
        <begin position="104"/>
        <end position="134"/>
    </location>
</feature>
<dbReference type="GO" id="GO:0003700">
    <property type="term" value="F:DNA-binding transcription factor activity"/>
    <property type="evidence" value="ECO:0007669"/>
    <property type="project" value="InterPro"/>
</dbReference>
<dbReference type="SMART" id="SM00774">
    <property type="entry name" value="WRKY"/>
    <property type="match status" value="1"/>
</dbReference>
<accession>A0A8T0IGZ6</accession>
<evidence type="ECO:0000256" key="6">
    <source>
        <dbReference type="SAM" id="MobiDB-lite"/>
    </source>
</evidence>
<dbReference type="Pfam" id="PF03106">
    <property type="entry name" value="WRKY"/>
    <property type="match status" value="1"/>
</dbReference>
<reference evidence="8" key="1">
    <citation type="submission" date="2020-06" db="EMBL/GenBank/DDBJ databases">
        <title>WGS assembly of Ceratodon purpureus strain R40.</title>
        <authorList>
            <person name="Carey S.B."/>
            <person name="Jenkins J."/>
            <person name="Shu S."/>
            <person name="Lovell J.T."/>
            <person name="Sreedasyam A."/>
            <person name="Maumus F."/>
            <person name="Tiley G.P."/>
            <person name="Fernandez-Pozo N."/>
            <person name="Barry K."/>
            <person name="Chen C."/>
            <person name="Wang M."/>
            <person name="Lipzen A."/>
            <person name="Daum C."/>
            <person name="Saski C.A."/>
            <person name="Payton A.C."/>
            <person name="Mcbreen J.C."/>
            <person name="Conrad R.E."/>
            <person name="Kollar L.M."/>
            <person name="Olsson S."/>
            <person name="Huttunen S."/>
            <person name="Landis J.B."/>
            <person name="Wickett N.J."/>
            <person name="Johnson M.G."/>
            <person name="Rensing S.A."/>
            <person name="Grimwood J."/>
            <person name="Schmutz J."/>
            <person name="Mcdaniel S.F."/>
        </authorList>
    </citation>
    <scope>NUCLEOTIDE SEQUENCE</scope>
    <source>
        <strain evidence="8">R40</strain>
    </source>
</reference>
<evidence type="ECO:0000313" key="9">
    <source>
        <dbReference type="Proteomes" id="UP000822688"/>
    </source>
</evidence>
<dbReference type="GO" id="GO:0005634">
    <property type="term" value="C:nucleus"/>
    <property type="evidence" value="ECO:0007669"/>
    <property type="project" value="UniProtKB-SubCell"/>
</dbReference>
<dbReference type="PROSITE" id="PS50811">
    <property type="entry name" value="WRKY"/>
    <property type="match status" value="1"/>
</dbReference>
<keyword evidence="5" id="KW-0539">Nucleus</keyword>
<keyword evidence="4" id="KW-0804">Transcription</keyword>
<dbReference type="EMBL" id="CM026423">
    <property type="protein sequence ID" value="KAG0582156.1"/>
    <property type="molecule type" value="Genomic_DNA"/>
</dbReference>
<evidence type="ECO:0000256" key="1">
    <source>
        <dbReference type="ARBA" id="ARBA00004123"/>
    </source>
</evidence>
<dbReference type="FunFam" id="2.20.25.80:FF:000004">
    <property type="entry name" value="WRKY transcription factor 65"/>
    <property type="match status" value="1"/>
</dbReference>
<proteinExistence type="predicted"/>
<dbReference type="SUPFAM" id="SSF118290">
    <property type="entry name" value="WRKY DNA-binding domain"/>
    <property type="match status" value="1"/>
</dbReference>
<keyword evidence="2" id="KW-0805">Transcription regulation</keyword>
<sequence>MGAMEVLDYNLTLGKRDRDYEVKEAAIMGIESARRLLQSLTQVQPPLVNEECDVMAGAAISKFQKVVSLLSRSGHARFRRRTRDANVAGYAGVFLESSNFYSDNAQDTRDRLDSSGHASPSPFTPMAPSKPPQTPELQRMMYQVFPQNSLSSAGETSIPSASTHNILHPAAKAHHLFHPYQQGQMHHGISDHMLRPLAYHPVLPPNPFNKYDVVNNPFNKYDVGYKGQSPASSLSSGPPQSATTVSFSTMSADRNSQYTGRSLEQPSPLPPRPQASNSRKKCSGKSDENGATCAILGRCHCTKRRKLRLKTTIQVRAISSKLADIPPDDYSWRKYGQKPIKGSPHPRGYYKCSSIRGCPARKHVERSMEDPTMLIVTYEGEHNHPQSSSANGGLSVQSQ</sequence>
<feature type="compositionally biased region" description="Polar residues" evidence="6">
    <location>
        <begin position="229"/>
        <end position="265"/>
    </location>
</feature>
<keyword evidence="3" id="KW-0238">DNA-binding</keyword>
<evidence type="ECO:0000313" key="8">
    <source>
        <dbReference type="EMBL" id="KAG0582156.1"/>
    </source>
</evidence>
<dbReference type="PANTHER" id="PTHR31282">
    <property type="entry name" value="WRKY TRANSCRIPTION FACTOR 21-RELATED"/>
    <property type="match status" value="1"/>
</dbReference>
<keyword evidence="9" id="KW-1185">Reference proteome</keyword>
<dbReference type="Proteomes" id="UP000822688">
    <property type="component" value="Chromosome 3"/>
</dbReference>
<name>A0A8T0IGZ6_CERPU</name>
<dbReference type="Pfam" id="PF10533">
    <property type="entry name" value="Plant_zn_clust"/>
    <property type="match status" value="1"/>
</dbReference>
<gene>
    <name evidence="8" type="ORF">KC19_3G038100</name>
</gene>
<protein>
    <recommendedName>
        <fullName evidence="7">WRKY domain-containing protein</fullName>
    </recommendedName>
</protein>